<keyword evidence="15" id="KW-1185">Reference proteome</keyword>
<name>A0A9P0C1K5_9NEOP</name>
<dbReference type="GO" id="GO:0140944">
    <property type="term" value="F:histone H4K20 monomethyltransferase activity"/>
    <property type="evidence" value="ECO:0007669"/>
    <property type="project" value="UniProtKB-EC"/>
</dbReference>
<evidence type="ECO:0000256" key="5">
    <source>
        <dbReference type="ARBA" id="ARBA00022603"/>
    </source>
</evidence>
<reference evidence="14" key="2">
    <citation type="submission" date="2022-10" db="EMBL/GenBank/DDBJ databases">
        <authorList>
            <consortium name="ENA_rothamsted_submissions"/>
            <consortium name="culmorum"/>
            <person name="King R."/>
        </authorList>
    </citation>
    <scope>NUCLEOTIDE SEQUENCE</scope>
</reference>
<dbReference type="PROSITE" id="PS51571">
    <property type="entry name" value="SAM_MT43_PR_SET"/>
    <property type="match status" value="1"/>
</dbReference>
<evidence type="ECO:0000256" key="1">
    <source>
        <dbReference type="ARBA" id="ARBA00004123"/>
    </source>
</evidence>
<dbReference type="PANTHER" id="PTHR46167">
    <property type="entry name" value="N-LYSINE METHYLTRANSFERASE KMT5A"/>
    <property type="match status" value="1"/>
</dbReference>
<dbReference type="InterPro" id="IPR047266">
    <property type="entry name" value="KMT5A-like_SET"/>
</dbReference>
<dbReference type="GO" id="GO:0032259">
    <property type="term" value="P:methylation"/>
    <property type="evidence" value="ECO:0007669"/>
    <property type="project" value="UniProtKB-KW"/>
</dbReference>
<evidence type="ECO:0000256" key="2">
    <source>
        <dbReference type="ARBA" id="ARBA00004286"/>
    </source>
</evidence>
<keyword evidence="4" id="KW-0158">Chromosome</keyword>
<keyword evidence="5" id="KW-0489">Methyltransferase</keyword>
<dbReference type="Pfam" id="PF00856">
    <property type="entry name" value="SET"/>
    <property type="match status" value="1"/>
</dbReference>
<comment type="subcellular location">
    <subcellularLocation>
        <location evidence="2">Chromosome</location>
    </subcellularLocation>
    <subcellularLocation>
        <location evidence="1">Nucleus</location>
    </subcellularLocation>
</comment>
<dbReference type="GO" id="GO:0005634">
    <property type="term" value="C:nucleus"/>
    <property type="evidence" value="ECO:0007669"/>
    <property type="project" value="UniProtKB-SubCell"/>
</dbReference>
<keyword evidence="6" id="KW-0808">Transferase</keyword>
<feature type="domain" description="SET" evidence="13">
    <location>
        <begin position="175"/>
        <end position="295"/>
    </location>
</feature>
<evidence type="ECO:0000313" key="14">
    <source>
        <dbReference type="EMBL" id="CAH0758615.1"/>
    </source>
</evidence>
<evidence type="ECO:0000256" key="9">
    <source>
        <dbReference type="ARBA" id="ARBA00023015"/>
    </source>
</evidence>
<dbReference type="SUPFAM" id="SSF82199">
    <property type="entry name" value="SET domain"/>
    <property type="match status" value="1"/>
</dbReference>
<dbReference type="PROSITE" id="PS50280">
    <property type="entry name" value="SET"/>
    <property type="match status" value="1"/>
</dbReference>
<evidence type="ECO:0000313" key="15">
    <source>
        <dbReference type="Proteomes" id="UP001153714"/>
    </source>
</evidence>
<dbReference type="InterPro" id="IPR046341">
    <property type="entry name" value="SET_dom_sf"/>
</dbReference>
<protein>
    <recommendedName>
        <fullName evidence="3">[histone H4]-lysine(20) N-methyltransferase</fullName>
        <ecNumber evidence="3">2.1.1.361</ecNumber>
    </recommendedName>
</protein>
<reference evidence="14" key="1">
    <citation type="submission" date="2021-12" db="EMBL/GenBank/DDBJ databases">
        <authorList>
            <person name="King R."/>
        </authorList>
    </citation>
    <scope>NUCLEOTIDE SEQUENCE</scope>
</reference>
<dbReference type="InterPro" id="IPR051760">
    <property type="entry name" value="KMT5A"/>
</dbReference>
<dbReference type="EC" id="2.1.1.361" evidence="3"/>
<evidence type="ECO:0000256" key="4">
    <source>
        <dbReference type="ARBA" id="ARBA00022454"/>
    </source>
</evidence>
<evidence type="ECO:0000256" key="6">
    <source>
        <dbReference type="ARBA" id="ARBA00022679"/>
    </source>
</evidence>
<evidence type="ECO:0000256" key="12">
    <source>
        <dbReference type="ARBA" id="ARBA00047784"/>
    </source>
</evidence>
<dbReference type="EMBL" id="OU893334">
    <property type="protein sequence ID" value="CAH0758615.1"/>
    <property type="molecule type" value="Genomic_DNA"/>
</dbReference>
<dbReference type="GO" id="GO:0006357">
    <property type="term" value="P:regulation of transcription by RNA polymerase II"/>
    <property type="evidence" value="ECO:0007669"/>
    <property type="project" value="TreeGrafter"/>
</dbReference>
<evidence type="ECO:0000256" key="7">
    <source>
        <dbReference type="ARBA" id="ARBA00022691"/>
    </source>
</evidence>
<evidence type="ECO:0000256" key="3">
    <source>
        <dbReference type="ARBA" id="ARBA00012187"/>
    </source>
</evidence>
<dbReference type="GO" id="GO:0005700">
    <property type="term" value="C:polytene chromosome"/>
    <property type="evidence" value="ECO:0007669"/>
    <property type="project" value="TreeGrafter"/>
</dbReference>
<dbReference type="GO" id="GO:0043516">
    <property type="term" value="P:regulation of DNA damage response, signal transduction by p53 class mediator"/>
    <property type="evidence" value="ECO:0007669"/>
    <property type="project" value="TreeGrafter"/>
</dbReference>
<evidence type="ECO:0000256" key="11">
    <source>
        <dbReference type="ARBA" id="ARBA00023242"/>
    </source>
</evidence>
<evidence type="ECO:0000256" key="10">
    <source>
        <dbReference type="ARBA" id="ARBA00023163"/>
    </source>
</evidence>
<dbReference type="InterPro" id="IPR016858">
    <property type="entry name" value="KMT5A-like"/>
</dbReference>
<dbReference type="Proteomes" id="UP001153714">
    <property type="component" value="Chromosome 3"/>
</dbReference>
<dbReference type="Gene3D" id="2.170.270.10">
    <property type="entry name" value="SET domain"/>
    <property type="match status" value="1"/>
</dbReference>
<dbReference type="CDD" id="cd10528">
    <property type="entry name" value="SET_SETD8"/>
    <property type="match status" value="1"/>
</dbReference>
<organism evidence="14 15">
    <name type="scientific">Diatraea saccharalis</name>
    <name type="common">sugarcane borer</name>
    <dbReference type="NCBI Taxonomy" id="40085"/>
    <lineage>
        <taxon>Eukaryota</taxon>
        <taxon>Metazoa</taxon>
        <taxon>Ecdysozoa</taxon>
        <taxon>Arthropoda</taxon>
        <taxon>Hexapoda</taxon>
        <taxon>Insecta</taxon>
        <taxon>Pterygota</taxon>
        <taxon>Neoptera</taxon>
        <taxon>Endopterygota</taxon>
        <taxon>Lepidoptera</taxon>
        <taxon>Glossata</taxon>
        <taxon>Ditrysia</taxon>
        <taxon>Pyraloidea</taxon>
        <taxon>Crambidae</taxon>
        <taxon>Crambinae</taxon>
        <taxon>Diatraea</taxon>
    </lineage>
</organism>
<accession>A0A9P0C1K5</accession>
<dbReference type="InterPro" id="IPR001214">
    <property type="entry name" value="SET_dom"/>
</dbReference>
<proteinExistence type="predicted"/>
<dbReference type="PANTHER" id="PTHR46167:SF1">
    <property type="entry name" value="N-LYSINE METHYLTRANSFERASE KMT5A"/>
    <property type="match status" value="1"/>
</dbReference>
<gene>
    <name evidence="14" type="ORF">DIATSA_LOCUS9037</name>
</gene>
<dbReference type="SMART" id="SM00317">
    <property type="entry name" value="SET"/>
    <property type="match status" value="1"/>
</dbReference>
<evidence type="ECO:0000256" key="8">
    <source>
        <dbReference type="ARBA" id="ARBA00022853"/>
    </source>
</evidence>
<keyword evidence="8" id="KW-0156">Chromatin regulator</keyword>
<sequence>MVRANTLMAGQEGVKTPHRIELCEEQPVRPTRNYRKRRIIAATQPKTENVLKTEPPSKKIELRSKPLKTSNGIDNMTNGHIVRSRAARAAARANESHKLTEYFKEELKSPKIERPSTPPHLDKTVNVETKVANGNTNHKLTEYFPVRRSVRKTSKCVMAEKMRDLERAVREQREDGLQVAYFEEKGRGIIATRPFGRGQFVVEYAGELVGVAEARHRERLYAQDPNAGCYMYYFRHGDQQYCIDATAESGRLGRLVNHSRNGNLTTKAVWVDGPRLVLLAAHDIAPGEELTYDYGDRSKESLQHHPWLAL</sequence>
<comment type="catalytic activity">
    <reaction evidence="12">
        <text>L-lysyl(20)-[histone H4] + S-adenosyl-L-methionine = N(6)-methyl-L-lysyl(20)-[histone H4] + S-adenosyl-L-homocysteine + H(+)</text>
        <dbReference type="Rhea" id="RHEA:60344"/>
        <dbReference type="Rhea" id="RHEA-COMP:15554"/>
        <dbReference type="Rhea" id="RHEA-COMP:15555"/>
        <dbReference type="ChEBI" id="CHEBI:15378"/>
        <dbReference type="ChEBI" id="CHEBI:29969"/>
        <dbReference type="ChEBI" id="CHEBI:57856"/>
        <dbReference type="ChEBI" id="CHEBI:59789"/>
        <dbReference type="ChEBI" id="CHEBI:61929"/>
        <dbReference type="EC" id="2.1.1.361"/>
    </reaction>
</comment>
<keyword evidence="10" id="KW-0804">Transcription</keyword>
<keyword evidence="9" id="KW-0805">Transcription regulation</keyword>
<keyword evidence="7" id="KW-0949">S-adenosyl-L-methionine</keyword>
<evidence type="ECO:0000259" key="13">
    <source>
        <dbReference type="PROSITE" id="PS50280"/>
    </source>
</evidence>
<dbReference type="AlphaFoldDB" id="A0A9P0C1K5"/>
<keyword evidence="11" id="KW-0539">Nucleus</keyword>
<dbReference type="OrthoDB" id="5560686at2759"/>